<comment type="caution">
    <text evidence="9">The sequence shown here is derived from an EMBL/GenBank/DDBJ whole genome shotgun (WGS) entry which is preliminary data.</text>
</comment>
<sequence>MRFRTKGRRDFTDKTRLLLSGIGIAAGISATMIIITLKLTPESYTFVANWLAGSIWGSNWKFVMALLPWLIILLPFVYYKINVMNVLSLGDQTASGLGNSWSLLVHHTSCIC</sequence>
<dbReference type="PANTHER" id="PTHR30472">
    <property type="entry name" value="FERRIC ENTEROBACTIN TRANSPORT SYSTEM PERMEASE PROTEIN"/>
    <property type="match status" value="1"/>
</dbReference>
<feature type="transmembrane region" description="Helical" evidence="8">
    <location>
        <begin position="21"/>
        <end position="40"/>
    </location>
</feature>
<evidence type="ECO:0000256" key="6">
    <source>
        <dbReference type="ARBA" id="ARBA00022989"/>
    </source>
</evidence>
<keyword evidence="3" id="KW-0813">Transport</keyword>
<dbReference type="EMBL" id="JBHTNZ010000014">
    <property type="protein sequence ID" value="MFD1462225.1"/>
    <property type="molecule type" value="Genomic_DNA"/>
</dbReference>
<dbReference type="Gene3D" id="1.10.3470.10">
    <property type="entry name" value="ABC transporter involved in vitamin B12 uptake, BtuC"/>
    <property type="match status" value="1"/>
</dbReference>
<dbReference type="InterPro" id="IPR037294">
    <property type="entry name" value="ABC_BtuC-like"/>
</dbReference>
<evidence type="ECO:0000256" key="5">
    <source>
        <dbReference type="ARBA" id="ARBA00022692"/>
    </source>
</evidence>
<evidence type="ECO:0000256" key="2">
    <source>
        <dbReference type="ARBA" id="ARBA00007935"/>
    </source>
</evidence>
<dbReference type="Proteomes" id="UP001597340">
    <property type="component" value="Unassembled WGS sequence"/>
</dbReference>
<comment type="similarity">
    <text evidence="2">Belongs to the binding-protein-dependent transport system permease family. FecCD subfamily.</text>
</comment>
<dbReference type="RefSeq" id="WP_377530910.1">
    <property type="nucleotide sequence ID" value="NZ_JAFFQR010000105.1"/>
</dbReference>
<evidence type="ECO:0000256" key="7">
    <source>
        <dbReference type="ARBA" id="ARBA00023136"/>
    </source>
</evidence>
<evidence type="ECO:0000313" key="9">
    <source>
        <dbReference type="EMBL" id="MFD1462225.1"/>
    </source>
</evidence>
<reference evidence="10" key="1">
    <citation type="journal article" date="2019" name="Int. J. Syst. Evol. Microbiol.">
        <title>The Global Catalogue of Microorganisms (GCM) 10K type strain sequencing project: providing services to taxonomists for standard genome sequencing and annotation.</title>
        <authorList>
            <consortium name="The Broad Institute Genomics Platform"/>
            <consortium name="The Broad Institute Genome Sequencing Center for Infectious Disease"/>
            <person name="Wu L."/>
            <person name="Ma J."/>
        </authorList>
    </citation>
    <scope>NUCLEOTIDE SEQUENCE [LARGE SCALE GENOMIC DNA]</scope>
    <source>
        <strain evidence="10">CCM 9147</strain>
    </source>
</reference>
<evidence type="ECO:0000256" key="8">
    <source>
        <dbReference type="SAM" id="Phobius"/>
    </source>
</evidence>
<keyword evidence="5 8" id="KW-0812">Transmembrane</keyword>
<organism evidence="9 10">
    <name type="scientific">Paenibacillus farraposensis</name>
    <dbReference type="NCBI Taxonomy" id="2807095"/>
    <lineage>
        <taxon>Bacteria</taxon>
        <taxon>Bacillati</taxon>
        <taxon>Bacillota</taxon>
        <taxon>Bacilli</taxon>
        <taxon>Bacillales</taxon>
        <taxon>Paenibacillaceae</taxon>
        <taxon>Paenibacillus</taxon>
    </lineage>
</organism>
<dbReference type="Pfam" id="PF01032">
    <property type="entry name" value="FecCD"/>
    <property type="match status" value="1"/>
</dbReference>
<evidence type="ECO:0000313" key="10">
    <source>
        <dbReference type="Proteomes" id="UP001597340"/>
    </source>
</evidence>
<accession>A0ABW4DGB3</accession>
<dbReference type="SUPFAM" id="SSF81345">
    <property type="entry name" value="ABC transporter involved in vitamin B12 uptake, BtuC"/>
    <property type="match status" value="1"/>
</dbReference>
<name>A0ABW4DGB3_9BACL</name>
<proteinExistence type="inferred from homology"/>
<protein>
    <submittedName>
        <fullName evidence="9">Iron chelate uptake ABC transporter family permease subunit</fullName>
    </submittedName>
</protein>
<comment type="subcellular location">
    <subcellularLocation>
        <location evidence="1">Cell membrane</location>
        <topology evidence="1">Multi-pass membrane protein</topology>
    </subcellularLocation>
</comment>
<dbReference type="InterPro" id="IPR000522">
    <property type="entry name" value="ABC_transptr_permease_BtuC"/>
</dbReference>
<feature type="transmembrane region" description="Helical" evidence="8">
    <location>
        <begin position="60"/>
        <end position="79"/>
    </location>
</feature>
<evidence type="ECO:0000256" key="3">
    <source>
        <dbReference type="ARBA" id="ARBA00022448"/>
    </source>
</evidence>
<evidence type="ECO:0000256" key="4">
    <source>
        <dbReference type="ARBA" id="ARBA00022475"/>
    </source>
</evidence>
<keyword evidence="7 8" id="KW-0472">Membrane</keyword>
<keyword evidence="4" id="KW-1003">Cell membrane</keyword>
<evidence type="ECO:0000256" key="1">
    <source>
        <dbReference type="ARBA" id="ARBA00004651"/>
    </source>
</evidence>
<dbReference type="PANTHER" id="PTHR30472:SF64">
    <property type="entry name" value="IRON(3+)-HYDROXAMATE IMPORT SYSTEM PERMEASE PROTEIN FHUG"/>
    <property type="match status" value="1"/>
</dbReference>
<keyword evidence="10" id="KW-1185">Reference proteome</keyword>
<gene>
    <name evidence="9" type="ORF">ACFQ5D_12595</name>
</gene>
<keyword evidence="6 8" id="KW-1133">Transmembrane helix</keyword>